<name>A6KLZ2_RAT</name>
<dbReference type="AlphaFoldDB" id="A6KLZ2"/>
<dbReference type="EMBL" id="CH474066">
    <property type="protein sequence ID" value="EDL88699.1"/>
    <property type="molecule type" value="Genomic_DNA"/>
</dbReference>
<gene>
    <name evidence="1" type="ORF">rCG_38444</name>
</gene>
<proteinExistence type="predicted"/>
<protein>
    <submittedName>
        <fullName evidence="1">RCG38444</fullName>
    </submittedName>
</protein>
<dbReference type="Proteomes" id="UP000234681">
    <property type="component" value="Chromosome 3"/>
</dbReference>
<evidence type="ECO:0000313" key="1">
    <source>
        <dbReference type="EMBL" id="EDL88699.1"/>
    </source>
</evidence>
<organism evidence="1 2">
    <name type="scientific">Rattus norvegicus</name>
    <name type="common">Rat</name>
    <dbReference type="NCBI Taxonomy" id="10116"/>
    <lineage>
        <taxon>Eukaryota</taxon>
        <taxon>Metazoa</taxon>
        <taxon>Chordata</taxon>
        <taxon>Craniata</taxon>
        <taxon>Vertebrata</taxon>
        <taxon>Euteleostomi</taxon>
        <taxon>Mammalia</taxon>
        <taxon>Eutheria</taxon>
        <taxon>Euarchontoglires</taxon>
        <taxon>Glires</taxon>
        <taxon>Rodentia</taxon>
        <taxon>Myomorpha</taxon>
        <taxon>Muroidea</taxon>
        <taxon>Muridae</taxon>
        <taxon>Murinae</taxon>
        <taxon>Rattus</taxon>
    </lineage>
</organism>
<reference evidence="2" key="1">
    <citation type="submission" date="2005-09" db="EMBL/GenBank/DDBJ databases">
        <authorList>
            <person name="Mural R.J."/>
            <person name="Li P.W."/>
            <person name="Adams M.D."/>
            <person name="Amanatides P.G."/>
            <person name="Baden-Tillson H."/>
            <person name="Barnstead M."/>
            <person name="Chin S.H."/>
            <person name="Dew I."/>
            <person name="Evans C.A."/>
            <person name="Ferriera S."/>
            <person name="Flanigan M."/>
            <person name="Fosler C."/>
            <person name="Glodek A."/>
            <person name="Gu Z."/>
            <person name="Holt R.A."/>
            <person name="Jennings D."/>
            <person name="Kraft C.L."/>
            <person name="Lu F."/>
            <person name="Nguyen T."/>
            <person name="Nusskern D.R."/>
            <person name="Pfannkoch C.M."/>
            <person name="Sitter C."/>
            <person name="Sutton G.G."/>
            <person name="Venter J.C."/>
            <person name="Wang Z."/>
            <person name="Woodage T."/>
            <person name="Zheng X.H."/>
            <person name="Zhong F."/>
        </authorList>
    </citation>
    <scope>NUCLEOTIDE SEQUENCE [LARGE SCALE GENOMIC DNA]</scope>
    <source>
        <strain>BN</strain>
        <strain evidence="2">Sprague-Dawley</strain>
    </source>
</reference>
<accession>A6KLZ2</accession>
<evidence type="ECO:0000313" key="2">
    <source>
        <dbReference type="Proteomes" id="UP000234681"/>
    </source>
</evidence>
<sequence length="32" mass="3841">MSTKETEERKAHPLDHQRTKKVLKVPLLWLNL</sequence>